<dbReference type="PROSITE" id="PS00798">
    <property type="entry name" value="ALDOKETO_REDUCTASE_1"/>
    <property type="match status" value="1"/>
</dbReference>
<dbReference type="EMBL" id="CP094348">
    <property type="protein sequence ID" value="UOB21005.1"/>
    <property type="molecule type" value="Genomic_DNA"/>
</dbReference>
<evidence type="ECO:0000259" key="4">
    <source>
        <dbReference type="Pfam" id="PF00248"/>
    </source>
</evidence>
<gene>
    <name evidence="5" type="ORF">MRZ06_02680</name>
</gene>
<dbReference type="PIRSF" id="PIRSF000097">
    <property type="entry name" value="AKR"/>
    <property type="match status" value="1"/>
</dbReference>
<protein>
    <submittedName>
        <fullName evidence="5">Aldo/keto reductase</fullName>
    </submittedName>
</protein>
<dbReference type="CDD" id="cd19071">
    <property type="entry name" value="AKR_AKR1-5-like"/>
    <property type="match status" value="1"/>
</dbReference>
<dbReference type="InterPro" id="IPR020471">
    <property type="entry name" value="AKR"/>
</dbReference>
<dbReference type="Gene3D" id="3.20.20.100">
    <property type="entry name" value="NADP-dependent oxidoreductase domain"/>
    <property type="match status" value="1"/>
</dbReference>
<reference evidence="5" key="1">
    <citation type="submission" date="2022-03" db="EMBL/GenBank/DDBJ databases">
        <authorList>
            <person name="Vrbovska V."/>
            <person name="Kovarovic V."/>
            <person name="Botka T."/>
            <person name="Pantucek R."/>
        </authorList>
    </citation>
    <scope>NUCLEOTIDE SEQUENCE</scope>
    <source>
        <strain evidence="5">CCM 2609</strain>
    </source>
</reference>
<accession>A0ABY3ZVR4</accession>
<sequence>MMNHIQLNNGVSMPQLGLGVYKITDEAMPAVVKTALDAGYRAFDTAHFYFNEASLGKALNESNIPREELFITTKLWNDHQGYEQTKQAFNASLQKLNMDYIDLYLIHWPCPEDDLFIESYKAMEELYHEGKIKALGVANFNEHHLDKLLQETTVVPTVNQIEYHPIFNQDKLQQYCKDKGIAVTAWSPLMRGRELFENETLKRIAEKYNKTVAQIIIRWHIDSGRIVIPKSSNVERIKENIDVCHFELMEQDIEAINHLNRNERQFKDPDKIKIGDMK</sequence>
<evidence type="ECO:0000256" key="1">
    <source>
        <dbReference type="ARBA" id="ARBA00007905"/>
    </source>
</evidence>
<evidence type="ECO:0000313" key="6">
    <source>
        <dbReference type="Proteomes" id="UP000830343"/>
    </source>
</evidence>
<evidence type="ECO:0000256" key="3">
    <source>
        <dbReference type="ARBA" id="ARBA00023002"/>
    </source>
</evidence>
<keyword evidence="6" id="KW-1185">Reference proteome</keyword>
<organism evidence="5 6">
    <name type="scientific">Macrococcus armenti</name>
    <dbReference type="NCBI Taxonomy" id="2875764"/>
    <lineage>
        <taxon>Bacteria</taxon>
        <taxon>Bacillati</taxon>
        <taxon>Bacillota</taxon>
        <taxon>Bacilli</taxon>
        <taxon>Bacillales</taxon>
        <taxon>Staphylococcaceae</taxon>
        <taxon>Macrococcus</taxon>
    </lineage>
</organism>
<dbReference type="Pfam" id="PF00248">
    <property type="entry name" value="Aldo_ket_red"/>
    <property type="match status" value="1"/>
</dbReference>
<dbReference type="SUPFAM" id="SSF51430">
    <property type="entry name" value="NAD(P)-linked oxidoreductase"/>
    <property type="match status" value="1"/>
</dbReference>
<feature type="domain" description="NADP-dependent oxidoreductase" evidence="4">
    <location>
        <begin position="22"/>
        <end position="260"/>
    </location>
</feature>
<proteinExistence type="inferred from homology"/>
<dbReference type="PRINTS" id="PR00069">
    <property type="entry name" value="ALDKETRDTASE"/>
</dbReference>
<keyword evidence="2" id="KW-0521">NADP</keyword>
<dbReference type="PROSITE" id="PS00063">
    <property type="entry name" value="ALDOKETO_REDUCTASE_3"/>
    <property type="match status" value="1"/>
</dbReference>
<dbReference type="PANTHER" id="PTHR43827">
    <property type="entry name" value="2,5-DIKETO-D-GLUCONIC ACID REDUCTASE"/>
    <property type="match status" value="1"/>
</dbReference>
<dbReference type="InterPro" id="IPR018170">
    <property type="entry name" value="Aldo/ket_reductase_CS"/>
</dbReference>
<evidence type="ECO:0000313" key="5">
    <source>
        <dbReference type="EMBL" id="UOB21005.1"/>
    </source>
</evidence>
<dbReference type="Proteomes" id="UP000830343">
    <property type="component" value="Chromosome"/>
</dbReference>
<dbReference type="PANTHER" id="PTHR43827:SF3">
    <property type="entry name" value="NADP-DEPENDENT OXIDOREDUCTASE DOMAIN-CONTAINING PROTEIN"/>
    <property type="match status" value="1"/>
</dbReference>
<name>A0ABY3ZVR4_9STAP</name>
<comment type="similarity">
    <text evidence="1">Belongs to the aldo/keto reductase family.</text>
</comment>
<keyword evidence="3" id="KW-0560">Oxidoreductase</keyword>
<dbReference type="InterPro" id="IPR023210">
    <property type="entry name" value="NADP_OxRdtase_dom"/>
</dbReference>
<dbReference type="RefSeq" id="WP_243366345.1">
    <property type="nucleotide sequence ID" value="NZ_CP094348.1"/>
</dbReference>
<dbReference type="InterPro" id="IPR036812">
    <property type="entry name" value="NAD(P)_OxRdtase_dom_sf"/>
</dbReference>
<evidence type="ECO:0000256" key="2">
    <source>
        <dbReference type="ARBA" id="ARBA00022857"/>
    </source>
</evidence>
<reference evidence="5" key="2">
    <citation type="submission" date="2022-04" db="EMBL/GenBank/DDBJ databases">
        <title>Antimicrobial genetic elements in methicillin-resistant Macrococcus armenti.</title>
        <authorList>
            <person name="Keller J.E."/>
            <person name="Schwendener S."/>
            <person name="Pantucek R."/>
            <person name="Perreten V."/>
        </authorList>
    </citation>
    <scope>NUCLEOTIDE SEQUENCE</scope>
    <source>
        <strain evidence="5">CCM 2609</strain>
    </source>
</reference>